<feature type="transmembrane region" description="Helical" evidence="1">
    <location>
        <begin position="71"/>
        <end position="93"/>
    </location>
</feature>
<gene>
    <name evidence="2" type="ORF">LCGC14_0517510</name>
</gene>
<keyword evidence="1" id="KW-0472">Membrane</keyword>
<keyword evidence="1" id="KW-1133">Transmembrane helix</keyword>
<proteinExistence type="predicted"/>
<evidence type="ECO:0000256" key="1">
    <source>
        <dbReference type="SAM" id="Phobius"/>
    </source>
</evidence>
<evidence type="ECO:0000313" key="2">
    <source>
        <dbReference type="EMBL" id="KKN61865.1"/>
    </source>
</evidence>
<organism evidence="2">
    <name type="scientific">marine sediment metagenome</name>
    <dbReference type="NCBI Taxonomy" id="412755"/>
    <lineage>
        <taxon>unclassified sequences</taxon>
        <taxon>metagenomes</taxon>
        <taxon>ecological metagenomes</taxon>
    </lineage>
</organism>
<accession>A0A0F9RZI3</accession>
<dbReference type="AlphaFoldDB" id="A0A0F9RZI3"/>
<comment type="caution">
    <text evidence="2">The sequence shown here is derived from an EMBL/GenBank/DDBJ whole genome shotgun (WGS) entry which is preliminary data.</text>
</comment>
<protein>
    <submittedName>
        <fullName evidence="2">Uncharacterized protein</fullName>
    </submittedName>
</protein>
<sequence>MRDKGIVVTADEDVAQVEVQCFIESCQNCSAKSLCIGQNQSKGLLTARNTLHACPGDEVEIEIPDTKYSRALILLFGSLLVASLLGIGLGSLLSPLLPFSSSVSSLLGLLGALVIAGIVLFRYFKVKNKASLYPVIVTIMKKEEGQR</sequence>
<dbReference type="EMBL" id="LAZR01000642">
    <property type="protein sequence ID" value="KKN61865.1"/>
    <property type="molecule type" value="Genomic_DNA"/>
</dbReference>
<keyword evidence="1" id="KW-0812">Transmembrane</keyword>
<dbReference type="SUPFAM" id="SSF82866">
    <property type="entry name" value="Multidrug efflux transporter AcrB transmembrane domain"/>
    <property type="match status" value="1"/>
</dbReference>
<dbReference type="Pfam" id="PF04246">
    <property type="entry name" value="RseC_MucC"/>
    <property type="match status" value="1"/>
</dbReference>
<name>A0A0F9RZI3_9ZZZZ</name>
<feature type="transmembrane region" description="Helical" evidence="1">
    <location>
        <begin position="105"/>
        <end position="124"/>
    </location>
</feature>
<reference evidence="2" key="1">
    <citation type="journal article" date="2015" name="Nature">
        <title>Complex archaea that bridge the gap between prokaryotes and eukaryotes.</title>
        <authorList>
            <person name="Spang A."/>
            <person name="Saw J.H."/>
            <person name="Jorgensen S.L."/>
            <person name="Zaremba-Niedzwiedzka K."/>
            <person name="Martijn J."/>
            <person name="Lind A.E."/>
            <person name="van Eijk R."/>
            <person name="Schleper C."/>
            <person name="Guy L."/>
            <person name="Ettema T.J."/>
        </authorList>
    </citation>
    <scope>NUCLEOTIDE SEQUENCE</scope>
</reference>